<evidence type="ECO:0000313" key="3">
    <source>
        <dbReference type="Proteomes" id="UP000663829"/>
    </source>
</evidence>
<reference evidence="1" key="1">
    <citation type="submission" date="2021-02" db="EMBL/GenBank/DDBJ databases">
        <authorList>
            <person name="Nowell W R."/>
        </authorList>
    </citation>
    <scope>NUCLEOTIDE SEQUENCE</scope>
</reference>
<gene>
    <name evidence="1" type="ORF">GPM918_LOCUS33747</name>
    <name evidence="2" type="ORF">SRO942_LOCUS34433</name>
</gene>
<proteinExistence type="predicted"/>
<evidence type="ECO:0000313" key="1">
    <source>
        <dbReference type="EMBL" id="CAF1422082.1"/>
    </source>
</evidence>
<organism evidence="1 3">
    <name type="scientific">Didymodactylos carnosus</name>
    <dbReference type="NCBI Taxonomy" id="1234261"/>
    <lineage>
        <taxon>Eukaryota</taxon>
        <taxon>Metazoa</taxon>
        <taxon>Spiralia</taxon>
        <taxon>Gnathifera</taxon>
        <taxon>Rotifera</taxon>
        <taxon>Eurotatoria</taxon>
        <taxon>Bdelloidea</taxon>
        <taxon>Philodinida</taxon>
        <taxon>Philodinidae</taxon>
        <taxon>Didymodactylos</taxon>
    </lineage>
</organism>
<feature type="non-terminal residue" evidence="1">
    <location>
        <position position="1"/>
    </location>
</feature>
<sequence length="205" mass="23645">FDDYLSDNKLKKKSHRHEYCLKFRARQNPYAFIEIRDSHVYGGTDPTELPSSGLSKSSYNTDDNDENALDDEAFEVETGCDDDHLILCNRCIDYQMRSPLLNHVCLYSFFSEYRKAKMTLRDKDLLQGDNQSATTIPRGRPLNDRWVFRAAHSQYSTHILIRRSFAVVPVLVGPVIPREDREDTAERCARAILTLFLTLSLDDCS</sequence>
<dbReference type="OrthoDB" id="3050185at2759"/>
<dbReference type="Proteomes" id="UP000681722">
    <property type="component" value="Unassembled WGS sequence"/>
</dbReference>
<name>A0A815MBY0_9BILA</name>
<dbReference type="AlphaFoldDB" id="A0A815MBY0"/>
<accession>A0A815MBY0</accession>
<evidence type="ECO:0000313" key="2">
    <source>
        <dbReference type="EMBL" id="CAF4304695.1"/>
    </source>
</evidence>
<protein>
    <submittedName>
        <fullName evidence="1">Uncharacterized protein</fullName>
    </submittedName>
</protein>
<dbReference type="EMBL" id="CAJOBC010083639">
    <property type="protein sequence ID" value="CAF4304695.1"/>
    <property type="molecule type" value="Genomic_DNA"/>
</dbReference>
<dbReference type="EMBL" id="CAJNOQ010018213">
    <property type="protein sequence ID" value="CAF1422082.1"/>
    <property type="molecule type" value="Genomic_DNA"/>
</dbReference>
<dbReference type="Proteomes" id="UP000663829">
    <property type="component" value="Unassembled WGS sequence"/>
</dbReference>
<keyword evidence="3" id="KW-1185">Reference proteome</keyword>
<comment type="caution">
    <text evidence="1">The sequence shown here is derived from an EMBL/GenBank/DDBJ whole genome shotgun (WGS) entry which is preliminary data.</text>
</comment>